<dbReference type="GeneID" id="54330052"/>
<gene>
    <name evidence="2" type="ORF">ATNIH1004_007350</name>
</gene>
<evidence type="ECO:0000256" key="1">
    <source>
        <dbReference type="SAM" id="MobiDB-lite"/>
    </source>
</evidence>
<comment type="caution">
    <text evidence="2">The sequence shown here is derived from an EMBL/GenBank/DDBJ whole genome shotgun (WGS) entry which is preliminary data.</text>
</comment>
<organism evidence="2 3">
    <name type="scientific">Aspergillus tanneri</name>
    <dbReference type="NCBI Taxonomy" id="1220188"/>
    <lineage>
        <taxon>Eukaryota</taxon>
        <taxon>Fungi</taxon>
        <taxon>Dikarya</taxon>
        <taxon>Ascomycota</taxon>
        <taxon>Pezizomycotina</taxon>
        <taxon>Eurotiomycetes</taxon>
        <taxon>Eurotiomycetidae</taxon>
        <taxon>Eurotiales</taxon>
        <taxon>Aspergillaceae</taxon>
        <taxon>Aspergillus</taxon>
        <taxon>Aspergillus subgen. Circumdati</taxon>
    </lineage>
</organism>
<accession>A0A5M9MNA1</accession>
<dbReference type="AlphaFoldDB" id="A0A5M9MNA1"/>
<feature type="region of interest" description="Disordered" evidence="1">
    <location>
        <begin position="11"/>
        <end position="36"/>
    </location>
</feature>
<dbReference type="EMBL" id="QUQM01000007">
    <property type="protein sequence ID" value="KAA8645929.1"/>
    <property type="molecule type" value="Genomic_DNA"/>
</dbReference>
<protein>
    <submittedName>
        <fullName evidence="2">Uncharacterized protein</fullName>
    </submittedName>
</protein>
<dbReference type="Proteomes" id="UP000324241">
    <property type="component" value="Unassembled WGS sequence"/>
</dbReference>
<evidence type="ECO:0000313" key="3">
    <source>
        <dbReference type="Proteomes" id="UP000324241"/>
    </source>
</evidence>
<dbReference type="RefSeq" id="XP_033425290.1">
    <property type="nucleotide sequence ID" value="XM_033571975.1"/>
</dbReference>
<sequence length="105" mass="11746">MARSLEARLLLGKRQGGGDTPWRRHRPNLSSSTGQDTRAAYVNDDLALIAVINLKEYKLGPSDASARGGVLFPVAFVEIPWTGYSAETNSPWKECHQDFLRWLFV</sequence>
<name>A0A5M9MNA1_9EURO</name>
<dbReference type="OrthoDB" id="2831684at2759"/>
<reference evidence="2 3" key="1">
    <citation type="submission" date="2019-08" db="EMBL/GenBank/DDBJ databases">
        <title>The genome sequence of a newly discovered highly antifungal drug resistant Aspergillus species, Aspergillus tanneri NIH 1004.</title>
        <authorList>
            <person name="Mounaud S."/>
            <person name="Singh I."/>
            <person name="Joardar V."/>
            <person name="Pakala S."/>
            <person name="Pakala S."/>
            <person name="Venepally P."/>
            <person name="Chung J.K."/>
            <person name="Losada L."/>
            <person name="Nierman W.C."/>
        </authorList>
    </citation>
    <scope>NUCLEOTIDE SEQUENCE [LARGE SCALE GENOMIC DNA]</scope>
    <source>
        <strain evidence="2 3">NIH1004</strain>
    </source>
</reference>
<proteinExistence type="predicted"/>
<evidence type="ECO:0000313" key="2">
    <source>
        <dbReference type="EMBL" id="KAA8645929.1"/>
    </source>
</evidence>